<dbReference type="PANTHER" id="PTHR46577">
    <property type="entry name" value="HTH-TYPE TRANSCRIPTIONAL REGULATORY PROTEIN GABR"/>
    <property type="match status" value="1"/>
</dbReference>
<dbReference type="CDD" id="cd07377">
    <property type="entry name" value="WHTH_GntR"/>
    <property type="match status" value="1"/>
</dbReference>
<evidence type="ECO:0000256" key="7">
    <source>
        <dbReference type="ARBA" id="ARBA00031658"/>
    </source>
</evidence>
<sequence length="519" mass="54892">MRKIQFSPDDWTSSTKTRRRPPLPLQLDLDPPAAGPLRRGDASLHGRVREALRDAILAGRLPPGMRLPSSRTLAGDLGCARGTILLAIEQLVAEGYLTTRPGSGTSVADTLPDDLLVPRGAAGRTAPSPAAPVLSRRGASLAASRGEAGDAPIPDAFALGRPALDAFPRETWARLLQAEWRAGPPAHRHPLGDPRLRRALAAYLSAGRGVACSEEAVIVTASIRQSLRLLAELLLEPGEAAYLEEPGFPGLAHALRAAGLRTVPVPCDAAGFSIARARSIDPGARLAVVTPAQGHPLGATMSLENRLALLAWAEAEDGWIVEDDYDGEYRYAGRPLAPLHALDRAGRVLYVGSVSKVLLPALQMSYLVLPEALVEPVRRALTGSGGFASILGQGALARFIAEGHFAAHLRRTRRLYGQRQAALAAAMRDHLGDVLEVPPRDGGMHLVARPVPGTDFDDRLAVEACARAGIATTALSPHFADPARGEQGLLLGYACVPERAVIPAVRRIAEALKPRGGKA</sequence>
<evidence type="ECO:0000256" key="6">
    <source>
        <dbReference type="ARBA" id="ARBA00023163"/>
    </source>
</evidence>
<dbReference type="EMBL" id="LR743510">
    <property type="protein sequence ID" value="CAA2137334.1"/>
    <property type="molecule type" value="Genomic_DNA"/>
</dbReference>
<evidence type="ECO:0000256" key="2">
    <source>
        <dbReference type="ARBA" id="ARBA00016004"/>
    </source>
</evidence>
<dbReference type="SMART" id="SM00345">
    <property type="entry name" value="HTH_GNTR"/>
    <property type="match status" value="1"/>
</dbReference>
<name>A0A679JMY3_9HYPH</name>
<dbReference type="AlphaFoldDB" id="A0A679JMY3"/>
<dbReference type="CDD" id="cd00609">
    <property type="entry name" value="AAT_like"/>
    <property type="match status" value="1"/>
</dbReference>
<feature type="domain" description="HTH gntR-type" evidence="9">
    <location>
        <begin position="42"/>
        <end position="110"/>
    </location>
</feature>
<accession>A0A679JMY3</accession>
<dbReference type="InterPro" id="IPR036388">
    <property type="entry name" value="WH-like_DNA-bd_sf"/>
</dbReference>
<proteinExistence type="inferred from homology"/>
<evidence type="ECO:0000313" key="10">
    <source>
        <dbReference type="EMBL" id="CAA2137334.1"/>
    </source>
</evidence>
<dbReference type="InterPro" id="IPR000524">
    <property type="entry name" value="Tscrpt_reg_HTH_GntR"/>
</dbReference>
<dbReference type="InterPro" id="IPR051446">
    <property type="entry name" value="HTH_trans_reg/aminotransferase"/>
</dbReference>
<keyword evidence="6" id="KW-0804">Transcription</keyword>
<dbReference type="SUPFAM" id="SSF46785">
    <property type="entry name" value="Winged helix' DNA-binding domain"/>
    <property type="match status" value="1"/>
</dbReference>
<dbReference type="Gene3D" id="1.10.10.10">
    <property type="entry name" value="Winged helix-like DNA-binding domain superfamily/Winged helix DNA-binding domain"/>
    <property type="match status" value="1"/>
</dbReference>
<keyword evidence="4" id="KW-0805">Transcription regulation</keyword>
<comment type="similarity">
    <text evidence="1">In the C-terminal section; belongs to the class-I pyridoxal-phosphate-dependent aminotransferase family.</text>
</comment>
<dbReference type="GO" id="GO:0030170">
    <property type="term" value="F:pyridoxal phosphate binding"/>
    <property type="evidence" value="ECO:0007669"/>
    <property type="project" value="InterPro"/>
</dbReference>
<keyword evidence="10" id="KW-0614">Plasmid</keyword>
<gene>
    <name evidence="10" type="primary">gabR</name>
    <name evidence="10" type="ORF">MBLL_00603</name>
</gene>
<dbReference type="Pfam" id="PF00392">
    <property type="entry name" value="GntR"/>
    <property type="match status" value="1"/>
</dbReference>
<dbReference type="SUPFAM" id="SSF53383">
    <property type="entry name" value="PLP-dependent transferases"/>
    <property type="match status" value="1"/>
</dbReference>
<evidence type="ECO:0000256" key="3">
    <source>
        <dbReference type="ARBA" id="ARBA00022898"/>
    </source>
</evidence>
<evidence type="ECO:0000256" key="1">
    <source>
        <dbReference type="ARBA" id="ARBA00005384"/>
    </source>
</evidence>
<dbReference type="GO" id="GO:0003700">
    <property type="term" value="F:DNA-binding transcription factor activity"/>
    <property type="evidence" value="ECO:0007669"/>
    <property type="project" value="InterPro"/>
</dbReference>
<organism evidence="10">
    <name type="scientific">Methylobacterium bullatum</name>
    <dbReference type="NCBI Taxonomy" id="570505"/>
    <lineage>
        <taxon>Bacteria</taxon>
        <taxon>Pseudomonadati</taxon>
        <taxon>Pseudomonadota</taxon>
        <taxon>Alphaproteobacteria</taxon>
        <taxon>Hyphomicrobiales</taxon>
        <taxon>Methylobacteriaceae</taxon>
        <taxon>Methylobacterium</taxon>
    </lineage>
</organism>
<dbReference type="PANTHER" id="PTHR46577:SF1">
    <property type="entry name" value="HTH-TYPE TRANSCRIPTIONAL REGULATORY PROTEIN GABR"/>
    <property type="match status" value="1"/>
</dbReference>
<dbReference type="InterPro" id="IPR004839">
    <property type="entry name" value="Aminotransferase_I/II_large"/>
</dbReference>
<dbReference type="PROSITE" id="PS50949">
    <property type="entry name" value="HTH_GNTR"/>
    <property type="match status" value="1"/>
</dbReference>
<feature type="region of interest" description="Disordered" evidence="8">
    <location>
        <begin position="1"/>
        <end position="44"/>
    </location>
</feature>
<dbReference type="InterPro" id="IPR015421">
    <property type="entry name" value="PyrdxlP-dep_Trfase_major"/>
</dbReference>
<evidence type="ECO:0000256" key="5">
    <source>
        <dbReference type="ARBA" id="ARBA00023125"/>
    </source>
</evidence>
<dbReference type="GO" id="GO:0003677">
    <property type="term" value="F:DNA binding"/>
    <property type="evidence" value="ECO:0007669"/>
    <property type="project" value="UniProtKB-KW"/>
</dbReference>
<protein>
    <recommendedName>
        <fullName evidence="2">8-amino-7-oxononanoate synthase</fullName>
    </recommendedName>
    <alternativeName>
        <fullName evidence="7">Alpha-oxoamine synthase</fullName>
    </alternativeName>
</protein>
<evidence type="ECO:0000256" key="4">
    <source>
        <dbReference type="ARBA" id="ARBA00023015"/>
    </source>
</evidence>
<dbReference type="InterPro" id="IPR036390">
    <property type="entry name" value="WH_DNA-bd_sf"/>
</dbReference>
<dbReference type="Pfam" id="PF00155">
    <property type="entry name" value="Aminotran_1_2"/>
    <property type="match status" value="1"/>
</dbReference>
<reference evidence="10" key="1">
    <citation type="submission" date="2019-12" db="EMBL/GenBank/DDBJ databases">
        <authorList>
            <person name="Cremers G."/>
        </authorList>
    </citation>
    <scope>NUCLEOTIDE SEQUENCE</scope>
    <source>
        <strain evidence="10">Mbul2</strain>
        <plasmid evidence="10">1</plasmid>
    </source>
</reference>
<keyword evidence="3" id="KW-0663">Pyridoxal phosphate</keyword>
<dbReference type="InterPro" id="IPR015424">
    <property type="entry name" value="PyrdxlP-dep_Trfase"/>
</dbReference>
<evidence type="ECO:0000256" key="8">
    <source>
        <dbReference type="SAM" id="MobiDB-lite"/>
    </source>
</evidence>
<feature type="region of interest" description="Disordered" evidence="8">
    <location>
        <begin position="118"/>
        <end position="138"/>
    </location>
</feature>
<feature type="compositionally biased region" description="Low complexity" evidence="8">
    <location>
        <begin position="25"/>
        <end position="37"/>
    </location>
</feature>
<keyword evidence="5" id="KW-0238">DNA-binding</keyword>
<geneLocation type="plasmid" evidence="10">
    <name>1</name>
</geneLocation>
<dbReference type="RefSeq" id="WP_339159168.1">
    <property type="nucleotide sequence ID" value="NZ_LR743510.1"/>
</dbReference>
<dbReference type="Gene3D" id="3.40.640.10">
    <property type="entry name" value="Type I PLP-dependent aspartate aminotransferase-like (Major domain)"/>
    <property type="match status" value="1"/>
</dbReference>
<evidence type="ECO:0000259" key="9">
    <source>
        <dbReference type="PROSITE" id="PS50949"/>
    </source>
</evidence>